<dbReference type="RefSeq" id="WP_107031004.1">
    <property type="nucleotide sequence ID" value="NZ_CAOXIM010000153.1"/>
</dbReference>
<reference evidence="5" key="1">
    <citation type="submission" date="2018-02" db="EMBL/GenBank/DDBJ databases">
        <authorList>
            <person name="Clavel T."/>
            <person name="Strowig T."/>
        </authorList>
    </citation>
    <scope>NUCLEOTIDE SEQUENCE [LARGE SCALE GENOMIC DNA]</scope>
    <source>
        <strain evidence="5">DSM 103720</strain>
    </source>
</reference>
<evidence type="ECO:0000259" key="3">
    <source>
        <dbReference type="Pfam" id="PF02638"/>
    </source>
</evidence>
<dbReference type="InterPro" id="IPR003790">
    <property type="entry name" value="GHL10"/>
</dbReference>
<dbReference type="PANTHER" id="PTHR43405">
    <property type="entry name" value="GLYCOSYL HYDROLASE DIGH"/>
    <property type="match status" value="1"/>
</dbReference>
<evidence type="ECO:0000256" key="1">
    <source>
        <dbReference type="ARBA" id="ARBA00022729"/>
    </source>
</evidence>
<keyword evidence="5" id="KW-1185">Reference proteome</keyword>
<feature type="chain" id="PRO_5015994257" description="Glycosyl hydrolase-like 10 domain-containing protein" evidence="2">
    <location>
        <begin position="27"/>
        <end position="506"/>
    </location>
</feature>
<name>A0A2V1IN79_9BACT</name>
<evidence type="ECO:0000313" key="4">
    <source>
        <dbReference type="EMBL" id="PWB04448.1"/>
    </source>
</evidence>
<proteinExistence type="predicted"/>
<dbReference type="SUPFAM" id="SSF51445">
    <property type="entry name" value="(Trans)glycosidases"/>
    <property type="match status" value="1"/>
</dbReference>
<feature type="domain" description="Glycosyl hydrolase-like 10" evidence="3">
    <location>
        <begin position="32"/>
        <end position="333"/>
    </location>
</feature>
<dbReference type="InterPro" id="IPR052177">
    <property type="entry name" value="Divisome_Glycosyl_Hydrolase"/>
</dbReference>
<dbReference type="Proteomes" id="UP000244905">
    <property type="component" value="Unassembled WGS sequence"/>
</dbReference>
<comment type="caution">
    <text evidence="4">The sequence shown here is derived from an EMBL/GenBank/DDBJ whole genome shotgun (WGS) entry which is preliminary data.</text>
</comment>
<evidence type="ECO:0000256" key="2">
    <source>
        <dbReference type="SAM" id="SignalP"/>
    </source>
</evidence>
<protein>
    <recommendedName>
        <fullName evidence="3">Glycosyl hydrolase-like 10 domain-containing protein</fullName>
    </recommendedName>
</protein>
<organism evidence="4 5">
    <name type="scientific">Duncaniella muris</name>
    <dbReference type="NCBI Taxonomy" id="2094150"/>
    <lineage>
        <taxon>Bacteria</taxon>
        <taxon>Pseudomonadati</taxon>
        <taxon>Bacteroidota</taxon>
        <taxon>Bacteroidia</taxon>
        <taxon>Bacteroidales</taxon>
        <taxon>Muribaculaceae</taxon>
        <taxon>Duncaniella</taxon>
    </lineage>
</organism>
<dbReference type="AlphaFoldDB" id="A0A2V1IN79"/>
<accession>A0A2V1IN79</accession>
<dbReference type="PANTHER" id="PTHR43405:SF1">
    <property type="entry name" value="GLYCOSYL HYDROLASE DIGH"/>
    <property type="match status" value="1"/>
</dbReference>
<evidence type="ECO:0000313" key="5">
    <source>
        <dbReference type="Proteomes" id="UP000244905"/>
    </source>
</evidence>
<dbReference type="Gene3D" id="3.20.20.80">
    <property type="entry name" value="Glycosidases"/>
    <property type="match status" value="1"/>
</dbReference>
<keyword evidence="1 2" id="KW-0732">Signal</keyword>
<dbReference type="GeneID" id="82524844"/>
<dbReference type="InterPro" id="IPR017853">
    <property type="entry name" value="GH"/>
</dbReference>
<dbReference type="Pfam" id="PF02638">
    <property type="entry name" value="GHL10"/>
    <property type="match status" value="1"/>
</dbReference>
<sequence length="506" mass="56898">MKSHFIRFEIFVMLLTVLFNSSDLSAAGPKREMRGVWLTTVWGIDWPSVTGSSQKVCRQQQDELKALLDRCQAANLTSVFFQVRGMADVMYESSLEPWSAFVSGKRGVSPGWDPLKFAVEECHRRGLECYAWVNPFRWSSGTDYNSVPDRRWKEQGWLLTYGKYTVFNPGLEAVRQHVVDICREIVSGYDIDGLVFDDYFYPNRIPEDSSAPDYDLWQAEAPWMAFGDWRRANVHKTVADVHALVSDLKPGLRFGISPAGIAGKKHTSAPKWGMTGCEVKGDDWQYSEIYSDPLGWLYQGTVDFISPQIYWPTTHAVAPYEPLARWWSEAANFYGRHFYASITLAPLDKRNTNSERQELLRQIGINRDSSLDGDQGTVLYSAKHLYKLASDLTKSPFGLKSLTPQVRRGSSLDPVEAPTALRLKGGVLSWHGKGNAAAPVRYAVYAFPKNLPHDELVEENGDGLRACYLLGVVYGEEFRVGSPGSYSYAVTALDGFSAESEPVFLK</sequence>
<dbReference type="EMBL" id="PUEC01000001">
    <property type="protein sequence ID" value="PWB04448.1"/>
    <property type="molecule type" value="Genomic_DNA"/>
</dbReference>
<gene>
    <name evidence="4" type="ORF">C5O23_00585</name>
</gene>
<feature type="signal peptide" evidence="2">
    <location>
        <begin position="1"/>
        <end position="26"/>
    </location>
</feature>